<evidence type="ECO:0000313" key="7">
    <source>
        <dbReference type="EMBL" id="MBD8504030.1"/>
    </source>
</evidence>
<dbReference type="SUPFAM" id="SSF63380">
    <property type="entry name" value="Riboflavin synthase domain-like"/>
    <property type="match status" value="1"/>
</dbReference>
<sequence length="456" mass="48706">MLSTLDAGRWLAAGGVLAAYAALCWQCLGRARRRTPSASETAADGVLIAYASQSGQALELAEQAAQTLGTAGVPAICLPLERVDLARLQTCRQALFVVSTCGEGDAPDNAAGFVDRYLHVAADLPALRYGVLALGDASYARFCAFGRRLDAWLQRSGARPLFDRIEVDRMAPAALAHWQHRLASVGGLSEASAPAVTRAPLQHWCLRSSRLLNAGSAGWPVYQVELQAVDAAGAPCALPDWEPGDLLQLFPPGEDERPRDYSIASLPASGMAQLLVREVRDEDGRPGCMSALLGGAAQTGTSFAGRVRAHPGFRLGANATRPLILIGNGTGLAGLLAHLRWRAQQGDGRNWLIFGERQAAFDALHADELASLEARDLLARCDRVFSRDAPAGEYVQHRLERAADTLREWVEGGAAIYVCGNAVGMAPAVHETLGRLLGADALARLAEEGRYRRDVY</sequence>
<reference evidence="8" key="1">
    <citation type="submission" date="2023-07" db="EMBL/GenBank/DDBJ databases">
        <title>Thauera sp. CAU 1555 isolated from sand of Yaerae Beach.</title>
        <authorList>
            <person name="Kim W."/>
        </authorList>
    </citation>
    <scope>NUCLEOTIDE SEQUENCE [LARGE SCALE GENOMIC DNA]</scope>
    <source>
        <strain evidence="8">CAU 1555</strain>
    </source>
</reference>
<evidence type="ECO:0000256" key="4">
    <source>
        <dbReference type="ARBA" id="ARBA00023797"/>
    </source>
</evidence>
<keyword evidence="1" id="KW-0285">Flavoprotein</keyword>
<dbReference type="PRINTS" id="PR00371">
    <property type="entry name" value="FPNCR"/>
</dbReference>
<dbReference type="PANTHER" id="PTHR19384">
    <property type="entry name" value="NITRIC OXIDE SYNTHASE-RELATED"/>
    <property type="match status" value="1"/>
</dbReference>
<dbReference type="EMBL" id="JACYTO010000002">
    <property type="protein sequence ID" value="MBD8504030.1"/>
    <property type="molecule type" value="Genomic_DNA"/>
</dbReference>
<dbReference type="InterPro" id="IPR017927">
    <property type="entry name" value="FAD-bd_FR_type"/>
</dbReference>
<protein>
    <recommendedName>
        <fullName evidence="4">NADPH--hemoprotein reductase</fullName>
        <ecNumber evidence="4">1.6.2.4</ecNumber>
    </recommendedName>
</protein>
<evidence type="ECO:0000256" key="1">
    <source>
        <dbReference type="ARBA" id="ARBA00022630"/>
    </source>
</evidence>
<comment type="caution">
    <text evidence="7">The sequence shown here is derived from an EMBL/GenBank/DDBJ whole genome shotgun (WGS) entry which is preliminary data.</text>
</comment>
<evidence type="ECO:0000259" key="5">
    <source>
        <dbReference type="PROSITE" id="PS50902"/>
    </source>
</evidence>
<evidence type="ECO:0000259" key="6">
    <source>
        <dbReference type="PROSITE" id="PS51384"/>
    </source>
</evidence>
<feature type="domain" description="Flavodoxin-like" evidence="5">
    <location>
        <begin position="46"/>
        <end position="183"/>
    </location>
</feature>
<dbReference type="InterPro" id="IPR029039">
    <property type="entry name" value="Flavoprotein-like_sf"/>
</dbReference>
<dbReference type="InterPro" id="IPR017938">
    <property type="entry name" value="Riboflavin_synthase-like_b-brl"/>
</dbReference>
<dbReference type="EC" id="1.6.2.4" evidence="4"/>
<dbReference type="SUPFAM" id="SSF52343">
    <property type="entry name" value="Ferredoxin reductase-like, C-terminal NADP-linked domain"/>
    <property type="match status" value="1"/>
</dbReference>
<dbReference type="Pfam" id="PF00258">
    <property type="entry name" value="Flavodoxin_1"/>
    <property type="match status" value="1"/>
</dbReference>
<dbReference type="PROSITE" id="PS51384">
    <property type="entry name" value="FAD_FR"/>
    <property type="match status" value="1"/>
</dbReference>
<keyword evidence="8" id="KW-1185">Reference proteome</keyword>
<dbReference type="PRINTS" id="PR00369">
    <property type="entry name" value="FLAVODOXIN"/>
</dbReference>
<dbReference type="Gene3D" id="3.40.50.80">
    <property type="entry name" value="Nucleotide-binding domain of ferredoxin-NADP reductase (FNR) module"/>
    <property type="match status" value="1"/>
</dbReference>
<dbReference type="Proteomes" id="UP000603602">
    <property type="component" value="Unassembled WGS sequence"/>
</dbReference>
<keyword evidence="2" id="KW-0288">FMN</keyword>
<feature type="domain" description="FAD-binding FR-type" evidence="6">
    <location>
        <begin position="198"/>
        <end position="316"/>
    </location>
</feature>
<evidence type="ECO:0000256" key="3">
    <source>
        <dbReference type="ARBA" id="ARBA00022982"/>
    </source>
</evidence>
<name>A0ABR9BCH3_9RHOO</name>
<dbReference type="Pfam" id="PF00175">
    <property type="entry name" value="NAD_binding_1"/>
    <property type="match status" value="1"/>
</dbReference>
<dbReference type="Gene3D" id="3.40.50.360">
    <property type="match status" value="1"/>
</dbReference>
<proteinExistence type="predicted"/>
<keyword evidence="3" id="KW-0813">Transport</keyword>
<dbReference type="SUPFAM" id="SSF52218">
    <property type="entry name" value="Flavoproteins"/>
    <property type="match status" value="1"/>
</dbReference>
<accession>A0ABR9BCH3</accession>
<dbReference type="InterPro" id="IPR001094">
    <property type="entry name" value="Flavdoxin-like"/>
</dbReference>
<dbReference type="CDD" id="cd06200">
    <property type="entry name" value="SiR_like1"/>
    <property type="match status" value="1"/>
</dbReference>
<dbReference type="RefSeq" id="WP_187718811.1">
    <property type="nucleotide sequence ID" value="NZ_JACTAH010000002.1"/>
</dbReference>
<dbReference type="InterPro" id="IPR001709">
    <property type="entry name" value="Flavoprot_Pyr_Nucl_cyt_Rdtase"/>
</dbReference>
<evidence type="ECO:0000256" key="2">
    <source>
        <dbReference type="ARBA" id="ARBA00022643"/>
    </source>
</evidence>
<organism evidence="7 8">
    <name type="scientific">Thauera sedimentorum</name>
    <dbReference type="NCBI Taxonomy" id="2767595"/>
    <lineage>
        <taxon>Bacteria</taxon>
        <taxon>Pseudomonadati</taxon>
        <taxon>Pseudomonadota</taxon>
        <taxon>Betaproteobacteria</taxon>
        <taxon>Rhodocyclales</taxon>
        <taxon>Zoogloeaceae</taxon>
        <taxon>Thauera</taxon>
    </lineage>
</organism>
<dbReference type="PROSITE" id="PS50902">
    <property type="entry name" value="FLAVODOXIN_LIKE"/>
    <property type="match status" value="1"/>
</dbReference>
<dbReference type="InterPro" id="IPR001433">
    <property type="entry name" value="OxRdtase_FAD/NAD-bd"/>
</dbReference>
<dbReference type="InterPro" id="IPR008254">
    <property type="entry name" value="Flavodoxin/NO_synth"/>
</dbReference>
<gene>
    <name evidence="7" type="ORF">IFO67_14130</name>
</gene>
<keyword evidence="3" id="KW-0249">Electron transport</keyword>
<dbReference type="InterPro" id="IPR039261">
    <property type="entry name" value="FNR_nucleotide-bd"/>
</dbReference>
<dbReference type="PANTHER" id="PTHR19384:SF17">
    <property type="entry name" value="NADPH--CYTOCHROME P450 REDUCTASE"/>
    <property type="match status" value="1"/>
</dbReference>
<evidence type="ECO:0000313" key="8">
    <source>
        <dbReference type="Proteomes" id="UP000603602"/>
    </source>
</evidence>